<dbReference type="EMBL" id="SLUI01000002">
    <property type="protein sequence ID" value="TCL39349.1"/>
    <property type="molecule type" value="Genomic_DNA"/>
</dbReference>
<evidence type="ECO:0000256" key="1">
    <source>
        <dbReference type="ARBA" id="ARBA00023027"/>
    </source>
</evidence>
<dbReference type="PANTHER" id="PTHR23026:SF125">
    <property type="entry name" value="OXYGEN-INSENSITIVE NAD(P)H NITROREDUCTASE"/>
    <property type="match status" value="1"/>
</dbReference>
<evidence type="ECO:0000313" key="4">
    <source>
        <dbReference type="EMBL" id="TCL39349.1"/>
    </source>
</evidence>
<keyword evidence="2" id="KW-1133">Transmembrane helix</keyword>
<feature type="domain" description="Nitroreductase" evidence="3">
    <location>
        <begin position="10"/>
        <end position="168"/>
    </location>
</feature>
<dbReference type="GO" id="GO:0005829">
    <property type="term" value="C:cytosol"/>
    <property type="evidence" value="ECO:0007669"/>
    <property type="project" value="TreeGrafter"/>
</dbReference>
<dbReference type="InterPro" id="IPR050627">
    <property type="entry name" value="Nitroreductase/BluB"/>
</dbReference>
<evidence type="ECO:0000256" key="2">
    <source>
        <dbReference type="SAM" id="Phobius"/>
    </source>
</evidence>
<dbReference type="InterPro" id="IPR000415">
    <property type="entry name" value="Nitroreductase-like"/>
</dbReference>
<reference evidence="4 5" key="1">
    <citation type="submission" date="2019-03" db="EMBL/GenBank/DDBJ databases">
        <title>Genomic Encyclopedia of Type Strains, Phase IV (KMG-IV): sequencing the most valuable type-strain genomes for metagenomic binning, comparative biology and taxonomic classification.</title>
        <authorList>
            <person name="Goeker M."/>
        </authorList>
    </citation>
    <scope>NUCLEOTIDE SEQUENCE [LARGE SCALE GENOMIC DNA]</scope>
    <source>
        <strain evidence="4 5">DSM 15969</strain>
    </source>
</reference>
<accession>A0A4R1Q2A9</accession>
<gene>
    <name evidence="4" type="ORF">EV210_102264</name>
</gene>
<name>A0A4R1Q2A9_9FIRM</name>
<organism evidence="4 5">
    <name type="scientific">Anaerospora hongkongensis</name>
    <dbReference type="NCBI Taxonomy" id="244830"/>
    <lineage>
        <taxon>Bacteria</taxon>
        <taxon>Bacillati</taxon>
        <taxon>Bacillota</taxon>
        <taxon>Negativicutes</taxon>
        <taxon>Selenomonadales</taxon>
        <taxon>Sporomusaceae</taxon>
        <taxon>Anaerospora</taxon>
    </lineage>
</organism>
<dbReference type="AlphaFoldDB" id="A0A4R1Q2A9"/>
<evidence type="ECO:0000313" key="5">
    <source>
        <dbReference type="Proteomes" id="UP000295063"/>
    </source>
</evidence>
<comment type="caution">
    <text evidence="4">The sequence shown here is derived from an EMBL/GenBank/DDBJ whole genome shotgun (WGS) entry which is preliminary data.</text>
</comment>
<proteinExistence type="predicted"/>
<dbReference type="GO" id="GO:0046857">
    <property type="term" value="F:oxidoreductase activity, acting on other nitrogenous compounds as donors, with NAD or NADP as acceptor"/>
    <property type="evidence" value="ECO:0007669"/>
    <property type="project" value="TreeGrafter"/>
</dbReference>
<dbReference type="SUPFAM" id="SSF55469">
    <property type="entry name" value="FMN-dependent nitroreductase-like"/>
    <property type="match status" value="1"/>
</dbReference>
<dbReference type="RefSeq" id="WP_207900640.1">
    <property type="nucleotide sequence ID" value="NZ_DAMAKO010000008.1"/>
</dbReference>
<keyword evidence="2" id="KW-0812">Transmembrane</keyword>
<dbReference type="InterPro" id="IPR029479">
    <property type="entry name" value="Nitroreductase"/>
</dbReference>
<dbReference type="Proteomes" id="UP000295063">
    <property type="component" value="Unassembled WGS sequence"/>
</dbReference>
<sequence length="188" mass="21078">MIINETLQTIKNRRSIRSFKEEQITEEELQTVLEAGLYAPSAVNQQAWHFTVIQNQELLNRLNLHAKEAAKTFDDEHIRAMANNDKLHIFYGAPTVILVSGKETATSIESDCAAANENMLLAAESIGLGACWVNLILFLFYHPDANKFRQQLGIPDGFKPVCSVALGYKKANAVNAPARKPNRVHYIR</sequence>
<dbReference type="Pfam" id="PF00881">
    <property type="entry name" value="Nitroreductase"/>
    <property type="match status" value="1"/>
</dbReference>
<keyword evidence="2" id="KW-0472">Membrane</keyword>
<protein>
    <submittedName>
        <fullName evidence="4">Nitroreductase</fullName>
    </submittedName>
</protein>
<dbReference type="PANTHER" id="PTHR23026">
    <property type="entry name" value="NADPH NITROREDUCTASE"/>
    <property type="match status" value="1"/>
</dbReference>
<keyword evidence="1" id="KW-0520">NAD</keyword>
<dbReference type="GO" id="GO:0046256">
    <property type="term" value="P:2,4,6-trinitrotoluene catabolic process"/>
    <property type="evidence" value="ECO:0007669"/>
    <property type="project" value="TreeGrafter"/>
</dbReference>
<dbReference type="Gene3D" id="3.40.109.10">
    <property type="entry name" value="NADH Oxidase"/>
    <property type="match status" value="1"/>
</dbReference>
<evidence type="ECO:0000259" key="3">
    <source>
        <dbReference type="Pfam" id="PF00881"/>
    </source>
</evidence>
<keyword evidence="5" id="KW-1185">Reference proteome</keyword>
<feature type="transmembrane region" description="Helical" evidence="2">
    <location>
        <begin position="119"/>
        <end position="141"/>
    </location>
</feature>